<evidence type="ECO:0000313" key="1">
    <source>
        <dbReference type="EMBL" id="MBB3193692.1"/>
    </source>
</evidence>
<sequence length="66" mass="7128">MSAVIAPVVAAVAQTATSAVTDAATNKLETLMGQRMFMQFQQGQQAMNKSMSKMTDQIKASMQDEE</sequence>
<proteinExistence type="predicted"/>
<reference evidence="1 2" key="1">
    <citation type="submission" date="2020-08" db="EMBL/GenBank/DDBJ databases">
        <title>Genomic Encyclopedia of Type Strains, Phase III (KMG-III): the genomes of soil and plant-associated and newly described type strains.</title>
        <authorList>
            <person name="Whitman W."/>
        </authorList>
    </citation>
    <scope>NUCLEOTIDE SEQUENCE [LARGE SCALE GENOMIC DNA]</scope>
    <source>
        <strain evidence="1 2">CECT 7247</strain>
    </source>
</reference>
<dbReference type="Proteomes" id="UP000574369">
    <property type="component" value="Unassembled WGS sequence"/>
</dbReference>
<keyword evidence="2" id="KW-1185">Reference proteome</keyword>
<comment type="caution">
    <text evidence="1">The sequence shown here is derived from an EMBL/GenBank/DDBJ whole genome shotgun (WGS) entry which is preliminary data.</text>
</comment>
<accession>A0ABR6GPS9</accession>
<gene>
    <name evidence="1" type="ORF">FHS28_001057</name>
</gene>
<protein>
    <submittedName>
        <fullName evidence="1">Uncharacterized protein</fullName>
    </submittedName>
</protein>
<dbReference type="RefSeq" id="WP_184294184.1">
    <property type="nucleotide sequence ID" value="NZ_JACHXO010000001.1"/>
</dbReference>
<dbReference type="EMBL" id="JACHXO010000001">
    <property type="protein sequence ID" value="MBB3193692.1"/>
    <property type="molecule type" value="Genomic_DNA"/>
</dbReference>
<name>A0ABR6GPS9_9BURK</name>
<evidence type="ECO:0000313" key="2">
    <source>
        <dbReference type="Proteomes" id="UP000574369"/>
    </source>
</evidence>
<organism evidence="1 2">
    <name type="scientific">Roseateles terrae</name>
    <dbReference type="NCBI Taxonomy" id="431060"/>
    <lineage>
        <taxon>Bacteria</taxon>
        <taxon>Pseudomonadati</taxon>
        <taxon>Pseudomonadota</taxon>
        <taxon>Betaproteobacteria</taxon>
        <taxon>Burkholderiales</taxon>
        <taxon>Sphaerotilaceae</taxon>
        <taxon>Roseateles</taxon>
    </lineage>
</organism>